<keyword evidence="8" id="KW-1185">Reference proteome</keyword>
<dbReference type="InterPro" id="IPR033121">
    <property type="entry name" value="PEPTIDASE_A1"/>
</dbReference>
<evidence type="ECO:0000259" key="6">
    <source>
        <dbReference type="PROSITE" id="PS51767"/>
    </source>
</evidence>
<dbReference type="InterPro" id="IPR032799">
    <property type="entry name" value="TAXi_C"/>
</dbReference>
<dbReference type="GO" id="GO:0004190">
    <property type="term" value="F:aspartic-type endopeptidase activity"/>
    <property type="evidence" value="ECO:0007669"/>
    <property type="project" value="InterPro"/>
</dbReference>
<dbReference type="Pfam" id="PF14543">
    <property type="entry name" value="TAXi_N"/>
    <property type="match status" value="1"/>
</dbReference>
<sequence>MSSALLVTFFFLLIVPLVTSQNAPRFSLINKDESSGLYTMTIYMKTPLQPSKLHLDLGSFLPWYDCARHHKSSTYQPVIYNSSLSVDLDTKAYGNCFEKPSPGCSNDTCSFFPENPVSQKIATGLLLTDKYALPIAKKQFQLGKVSEIVLSCTGPNKYSRIYRGLAKGSTGLASLGRFNYSLSAQISRASSPLSPWIFALCLPTSSKAPGIALFNSPGPYNFSPGIDLSRSLTYTPLILDYYIGLTSFRVNKRDVSLDPTLLAIAENGMGGTKLGSSAPYSVLQTSIFTALKDAFVKESVGYNLTEVKPVAPFSLCYAADTTLSTRLGPAVPTIDLVLQNTEVVWRIYGSNSMVNILSNGVDILCLGFVDGGQKTRTSIVIGGHQMKDNLLQLDLERKRLGFSSSLLLQSTNCANFNV</sequence>
<dbReference type="PANTHER" id="PTHR47965">
    <property type="entry name" value="ASPARTYL PROTEASE-RELATED"/>
    <property type="match status" value="1"/>
</dbReference>
<proteinExistence type="inferred from homology"/>
<feature type="chain" id="PRO_5016395223" evidence="5">
    <location>
        <begin position="21"/>
        <end position="418"/>
    </location>
</feature>
<feature type="domain" description="Peptidase A1" evidence="6">
    <location>
        <begin position="38"/>
        <end position="403"/>
    </location>
</feature>
<dbReference type="Proteomes" id="UP000250235">
    <property type="component" value="Unassembled WGS sequence"/>
</dbReference>
<reference evidence="7 8" key="1">
    <citation type="journal article" date="2015" name="Proc. Natl. Acad. Sci. U.S.A.">
        <title>The resurrection genome of Boea hygrometrica: A blueprint for survival of dehydration.</title>
        <authorList>
            <person name="Xiao L."/>
            <person name="Yang G."/>
            <person name="Zhang L."/>
            <person name="Yang X."/>
            <person name="Zhao S."/>
            <person name="Ji Z."/>
            <person name="Zhou Q."/>
            <person name="Hu M."/>
            <person name="Wang Y."/>
            <person name="Chen M."/>
            <person name="Xu Y."/>
            <person name="Jin H."/>
            <person name="Xiao X."/>
            <person name="Hu G."/>
            <person name="Bao F."/>
            <person name="Hu Y."/>
            <person name="Wan P."/>
            <person name="Li L."/>
            <person name="Deng X."/>
            <person name="Kuang T."/>
            <person name="Xiang C."/>
            <person name="Zhu J.K."/>
            <person name="Oliver M.J."/>
            <person name="He Y."/>
        </authorList>
    </citation>
    <scope>NUCLEOTIDE SEQUENCE [LARGE SCALE GENOMIC DNA]</scope>
    <source>
        <strain evidence="8">cv. XS01</strain>
    </source>
</reference>
<comment type="similarity">
    <text evidence="2">Belongs to the peptidase A1 family.</text>
</comment>
<dbReference type="OrthoDB" id="1904546at2759"/>
<accession>A0A2Z7CEK3</accession>
<name>A0A2Z7CEK3_9LAMI</name>
<dbReference type="InterPro" id="IPR032861">
    <property type="entry name" value="TAXi_N"/>
</dbReference>
<dbReference type="PANTHER" id="PTHR47965:SF67">
    <property type="entry name" value="BASIC 7S GLOBULIN 2-LIKE"/>
    <property type="match status" value="1"/>
</dbReference>
<dbReference type="GO" id="GO:0006508">
    <property type="term" value="P:proteolysis"/>
    <property type="evidence" value="ECO:0007669"/>
    <property type="project" value="InterPro"/>
</dbReference>
<dbReference type="Gene3D" id="2.40.70.10">
    <property type="entry name" value="Acid Proteases"/>
    <property type="match status" value="2"/>
</dbReference>
<dbReference type="InterPro" id="IPR001461">
    <property type="entry name" value="Aspartic_peptidase_A1"/>
</dbReference>
<protein>
    <submittedName>
        <fullName evidence="7">Basic 7S globulin 2-like</fullName>
    </submittedName>
</protein>
<dbReference type="EMBL" id="KQ998209">
    <property type="protein sequence ID" value="KZV43090.1"/>
    <property type="molecule type" value="Genomic_DNA"/>
</dbReference>
<dbReference type="SUPFAM" id="SSF50630">
    <property type="entry name" value="Acid proteases"/>
    <property type="match status" value="1"/>
</dbReference>
<dbReference type="GO" id="GO:0005576">
    <property type="term" value="C:extracellular region"/>
    <property type="evidence" value="ECO:0007669"/>
    <property type="project" value="UniProtKB-SubCell"/>
</dbReference>
<gene>
    <name evidence="7" type="ORF">F511_04482</name>
</gene>
<keyword evidence="3" id="KW-0964">Secreted</keyword>
<dbReference type="InterPro" id="IPR021109">
    <property type="entry name" value="Peptidase_aspartic_dom_sf"/>
</dbReference>
<feature type="signal peptide" evidence="5">
    <location>
        <begin position="1"/>
        <end position="20"/>
    </location>
</feature>
<dbReference type="AlphaFoldDB" id="A0A2Z7CEK3"/>
<evidence type="ECO:0000256" key="3">
    <source>
        <dbReference type="ARBA" id="ARBA00022525"/>
    </source>
</evidence>
<organism evidence="7 8">
    <name type="scientific">Dorcoceras hygrometricum</name>
    <dbReference type="NCBI Taxonomy" id="472368"/>
    <lineage>
        <taxon>Eukaryota</taxon>
        <taxon>Viridiplantae</taxon>
        <taxon>Streptophyta</taxon>
        <taxon>Embryophyta</taxon>
        <taxon>Tracheophyta</taxon>
        <taxon>Spermatophyta</taxon>
        <taxon>Magnoliopsida</taxon>
        <taxon>eudicotyledons</taxon>
        <taxon>Gunneridae</taxon>
        <taxon>Pentapetalae</taxon>
        <taxon>asterids</taxon>
        <taxon>lamiids</taxon>
        <taxon>Lamiales</taxon>
        <taxon>Gesneriaceae</taxon>
        <taxon>Didymocarpoideae</taxon>
        <taxon>Trichosporeae</taxon>
        <taxon>Loxocarpinae</taxon>
        <taxon>Dorcoceras</taxon>
    </lineage>
</organism>
<keyword evidence="4 5" id="KW-0732">Signal</keyword>
<comment type="subcellular location">
    <subcellularLocation>
        <location evidence="1">Secreted</location>
        <location evidence="1">Extracellular space</location>
    </subcellularLocation>
</comment>
<evidence type="ECO:0000313" key="8">
    <source>
        <dbReference type="Proteomes" id="UP000250235"/>
    </source>
</evidence>
<dbReference type="FunFam" id="2.40.70.10:FF:000041">
    <property type="entry name" value="Basic 7S globulin"/>
    <property type="match status" value="1"/>
</dbReference>
<evidence type="ECO:0000313" key="7">
    <source>
        <dbReference type="EMBL" id="KZV43090.1"/>
    </source>
</evidence>
<dbReference type="PROSITE" id="PS51767">
    <property type="entry name" value="PEPTIDASE_A1"/>
    <property type="match status" value="1"/>
</dbReference>
<evidence type="ECO:0000256" key="1">
    <source>
        <dbReference type="ARBA" id="ARBA00004239"/>
    </source>
</evidence>
<evidence type="ECO:0000256" key="5">
    <source>
        <dbReference type="SAM" id="SignalP"/>
    </source>
</evidence>
<dbReference type="Pfam" id="PF14541">
    <property type="entry name" value="TAXi_C"/>
    <property type="match status" value="1"/>
</dbReference>
<evidence type="ECO:0000256" key="4">
    <source>
        <dbReference type="ARBA" id="ARBA00022729"/>
    </source>
</evidence>
<evidence type="ECO:0000256" key="2">
    <source>
        <dbReference type="ARBA" id="ARBA00007447"/>
    </source>
</evidence>